<organism evidence="1 2">
    <name type="scientific">Cuscuta australis</name>
    <dbReference type="NCBI Taxonomy" id="267555"/>
    <lineage>
        <taxon>Eukaryota</taxon>
        <taxon>Viridiplantae</taxon>
        <taxon>Streptophyta</taxon>
        <taxon>Embryophyta</taxon>
        <taxon>Tracheophyta</taxon>
        <taxon>Spermatophyta</taxon>
        <taxon>Magnoliopsida</taxon>
        <taxon>eudicotyledons</taxon>
        <taxon>Gunneridae</taxon>
        <taxon>Pentapetalae</taxon>
        <taxon>asterids</taxon>
        <taxon>lamiids</taxon>
        <taxon>Solanales</taxon>
        <taxon>Convolvulaceae</taxon>
        <taxon>Cuscuteae</taxon>
        <taxon>Cuscuta</taxon>
        <taxon>Cuscuta subgen. Grammica</taxon>
        <taxon>Cuscuta sect. Cleistogrammica</taxon>
    </lineage>
</organism>
<sequence length="132" mass="15014">MAAVPRIFRCPFSTADLFDSAFQFSRPSIPDKNQQEVVHWHQHYRSDSSPESGRFIGTVKLLDKAKTGKPKECLPSGWRRNLTKLDLEEDDRRGECKLDLVQESDQTRLRVVVDSGAVNGEEDIVLGRWAAK</sequence>
<proteinExistence type="predicted"/>
<reference evidence="1 2" key="1">
    <citation type="submission" date="2018-06" db="EMBL/GenBank/DDBJ databases">
        <title>The Genome of Cuscuta australis (Dodder) Provides Insight into the Evolution of Plant Parasitism.</title>
        <authorList>
            <person name="Liu H."/>
        </authorList>
    </citation>
    <scope>NUCLEOTIDE SEQUENCE [LARGE SCALE GENOMIC DNA]</scope>
    <source>
        <strain evidence="2">cv. Yunnan</strain>
        <tissue evidence="1">Vines</tissue>
    </source>
</reference>
<dbReference type="AlphaFoldDB" id="A0A328DJL5"/>
<protein>
    <submittedName>
        <fullName evidence="1">Uncharacterized protein</fullName>
    </submittedName>
</protein>
<dbReference type="EMBL" id="NQVE01000125">
    <property type="protein sequence ID" value="RAL45982.1"/>
    <property type="molecule type" value="Genomic_DNA"/>
</dbReference>
<evidence type="ECO:0000313" key="1">
    <source>
        <dbReference type="EMBL" id="RAL45982.1"/>
    </source>
</evidence>
<name>A0A328DJL5_9ASTE</name>
<evidence type="ECO:0000313" key="2">
    <source>
        <dbReference type="Proteomes" id="UP000249390"/>
    </source>
</evidence>
<gene>
    <name evidence="1" type="ORF">DM860_006136</name>
</gene>
<comment type="caution">
    <text evidence="1">The sequence shown here is derived from an EMBL/GenBank/DDBJ whole genome shotgun (WGS) entry which is preliminary data.</text>
</comment>
<dbReference type="Proteomes" id="UP000249390">
    <property type="component" value="Unassembled WGS sequence"/>
</dbReference>
<keyword evidence="2" id="KW-1185">Reference proteome</keyword>
<accession>A0A328DJL5</accession>